<protein>
    <submittedName>
        <fullName evidence="1">Uncharacterized protein</fullName>
    </submittedName>
</protein>
<sequence>MLVLGRVPDRLGAVTLLVGALTPPTGANNPWLALALIYAVPSVQTRLVTHKAVAVLMSPVAVGLAARLGIDFHPFGVAAMFAAWASYSARSATGATRWSAAQAASASPNS</sequence>
<dbReference type="EMBL" id="QGKU01000060">
    <property type="protein sequence ID" value="PWR01116.1"/>
    <property type="molecule type" value="Genomic_DNA"/>
</dbReference>
<reference evidence="1 2" key="1">
    <citation type="submission" date="2018-05" db="EMBL/GenBank/DDBJ databases">
        <title>Rhodobacteraceae gen. nov., sp. nov. isolated from sea water.</title>
        <authorList>
            <person name="Ren Y."/>
        </authorList>
    </citation>
    <scope>NUCLEOTIDE SEQUENCE [LARGE SCALE GENOMIC DNA]</scope>
    <source>
        <strain evidence="1 2">TG-679</strain>
    </source>
</reference>
<keyword evidence="2" id="KW-1185">Reference proteome</keyword>
<comment type="caution">
    <text evidence="1">The sequence shown here is derived from an EMBL/GenBank/DDBJ whole genome shotgun (WGS) entry which is preliminary data.</text>
</comment>
<evidence type="ECO:0000313" key="2">
    <source>
        <dbReference type="Proteomes" id="UP000245680"/>
    </source>
</evidence>
<accession>A0A2V2LCX3</accession>
<dbReference type="Proteomes" id="UP000245680">
    <property type="component" value="Unassembled WGS sequence"/>
</dbReference>
<proteinExistence type="predicted"/>
<gene>
    <name evidence="1" type="ORF">DKT77_18305</name>
</gene>
<dbReference type="RefSeq" id="WP_109813101.1">
    <property type="nucleotide sequence ID" value="NZ_QGKU01000060.1"/>
</dbReference>
<organism evidence="1 2">
    <name type="scientific">Meridianimarinicoccus roseus</name>
    <dbReference type="NCBI Taxonomy" id="2072018"/>
    <lineage>
        <taxon>Bacteria</taxon>
        <taxon>Pseudomonadati</taxon>
        <taxon>Pseudomonadota</taxon>
        <taxon>Alphaproteobacteria</taxon>
        <taxon>Rhodobacterales</taxon>
        <taxon>Paracoccaceae</taxon>
        <taxon>Meridianimarinicoccus</taxon>
    </lineage>
</organism>
<dbReference type="AlphaFoldDB" id="A0A2V2LCX3"/>
<name>A0A2V2LCX3_9RHOB</name>
<evidence type="ECO:0000313" key="1">
    <source>
        <dbReference type="EMBL" id="PWR01116.1"/>
    </source>
</evidence>